<protein>
    <recommendedName>
        <fullName evidence="3">histidine kinase</fullName>
        <ecNumber evidence="3">2.7.13.3</ecNumber>
    </recommendedName>
</protein>
<feature type="transmembrane region" description="Helical" evidence="8">
    <location>
        <begin position="38"/>
        <end position="60"/>
    </location>
</feature>
<keyword evidence="8" id="KW-0472">Membrane</keyword>
<comment type="catalytic activity">
    <reaction evidence="1">
        <text>ATP + protein L-histidine = ADP + protein N-phospho-L-histidine.</text>
        <dbReference type="EC" id="2.7.13.3"/>
    </reaction>
</comment>
<dbReference type="PANTHER" id="PTHR43065">
    <property type="entry name" value="SENSOR HISTIDINE KINASE"/>
    <property type="match status" value="1"/>
</dbReference>
<dbReference type="InterPro" id="IPR004358">
    <property type="entry name" value="Sig_transdc_His_kin-like_C"/>
</dbReference>
<keyword evidence="5" id="KW-0808">Transferase</keyword>
<keyword evidence="8" id="KW-0812">Transmembrane</keyword>
<dbReference type="PANTHER" id="PTHR43065:SF47">
    <property type="match status" value="1"/>
</dbReference>
<feature type="domain" description="Histidine kinase" evidence="9">
    <location>
        <begin position="316"/>
        <end position="547"/>
    </location>
</feature>
<dbReference type="CDD" id="cd00082">
    <property type="entry name" value="HisKA"/>
    <property type="match status" value="1"/>
</dbReference>
<comment type="subcellular location">
    <subcellularLocation>
        <location evidence="2">Membrane</location>
    </subcellularLocation>
</comment>
<dbReference type="InterPro" id="IPR005467">
    <property type="entry name" value="His_kinase_dom"/>
</dbReference>
<feature type="coiled-coil region" evidence="7">
    <location>
        <begin position="273"/>
        <end position="307"/>
    </location>
</feature>
<dbReference type="Gene3D" id="6.10.340.10">
    <property type="match status" value="1"/>
</dbReference>
<dbReference type="Pfam" id="PF00672">
    <property type="entry name" value="HAMP"/>
    <property type="match status" value="1"/>
</dbReference>
<sequence>MSGEELHTTPPGYTFWEVLHKDHAMQFRHLLSALRRRITLRLAIILAVVFGLTVPAAILIPYHLHTIETAAQLRNAEDHNRLVEILSVILSEPLWQITPEIANISSEVVYSDPRVATIEVITLPDRKEFIKNDTRKQTQKGPFTSMVREIKHGGQVIGQVRLTLAEDLLQESLASDFRRYVTTAVLSLILAILFILVVLQWRLVQPVRILMGESDRLANGELNDPIALNREDELGHLATSLEATRQALQRSFGELEIKNQQLLEYSGTLESKVRQRTQELETVNQNLEAALSNVNSAQAELARVERMAALGSMVAGVAHELNTPLGNCLLVASTLEEETRNLVRMVEEGKMKRSDLTRYATTAVDSTKLLLRGLQQSAHLVGDFKQVAVDQSSAQRRQFALLVMLQELTALLHSSLRKTPFTLELDIPGEIQLDSYPGLLGQVFTNLVNNAVAHGLEGREEGHMRCTAEQHGDHVLIVFEDNGKGISADIINRIFEPFFTTKFGQGGSGLGLSITFNIISNVLGGSIHASSIVGQGTRFEIKLPLVAPGEPESSNPLLSKR</sequence>
<reference evidence="11 12" key="1">
    <citation type="submission" date="2018-05" db="EMBL/GenBank/DDBJ databases">
        <title>Genomic Encyclopedia of Type Strains, Phase IV (KMG-IV): sequencing the most valuable type-strain genomes for metagenomic binning, comparative biology and taxonomic classification.</title>
        <authorList>
            <person name="Goeker M."/>
        </authorList>
    </citation>
    <scope>NUCLEOTIDE SEQUENCE [LARGE SCALE GENOMIC DNA]</scope>
    <source>
        <strain evidence="11 12">DSM 19792</strain>
    </source>
</reference>
<evidence type="ECO:0000256" key="4">
    <source>
        <dbReference type="ARBA" id="ARBA00022553"/>
    </source>
</evidence>
<dbReference type="PRINTS" id="PR00344">
    <property type="entry name" value="BCTRLSENSOR"/>
</dbReference>
<proteinExistence type="predicted"/>
<evidence type="ECO:0000256" key="6">
    <source>
        <dbReference type="ARBA" id="ARBA00022777"/>
    </source>
</evidence>
<feature type="domain" description="HAMP" evidence="10">
    <location>
        <begin position="201"/>
        <end position="253"/>
    </location>
</feature>
<dbReference type="InterPro" id="IPR036097">
    <property type="entry name" value="HisK_dim/P_sf"/>
</dbReference>
<dbReference type="Proteomes" id="UP000247792">
    <property type="component" value="Unassembled WGS sequence"/>
</dbReference>
<name>A0A318K1Q9_9BURK</name>
<evidence type="ECO:0000256" key="2">
    <source>
        <dbReference type="ARBA" id="ARBA00004370"/>
    </source>
</evidence>
<dbReference type="PROSITE" id="PS50885">
    <property type="entry name" value="HAMP"/>
    <property type="match status" value="1"/>
</dbReference>
<dbReference type="GO" id="GO:0000155">
    <property type="term" value="F:phosphorelay sensor kinase activity"/>
    <property type="evidence" value="ECO:0007669"/>
    <property type="project" value="InterPro"/>
</dbReference>
<dbReference type="InterPro" id="IPR003660">
    <property type="entry name" value="HAMP_dom"/>
</dbReference>
<dbReference type="SUPFAM" id="SSF55874">
    <property type="entry name" value="ATPase domain of HSP90 chaperone/DNA topoisomerase II/histidine kinase"/>
    <property type="match status" value="1"/>
</dbReference>
<keyword evidence="4" id="KW-0597">Phosphoprotein</keyword>
<dbReference type="EMBL" id="QJKB01000001">
    <property type="protein sequence ID" value="PXX47234.1"/>
    <property type="molecule type" value="Genomic_DNA"/>
</dbReference>
<gene>
    <name evidence="11" type="ORF">DFR42_101811</name>
</gene>
<evidence type="ECO:0000256" key="8">
    <source>
        <dbReference type="SAM" id="Phobius"/>
    </source>
</evidence>
<dbReference type="Pfam" id="PF02518">
    <property type="entry name" value="HATPase_c"/>
    <property type="match status" value="1"/>
</dbReference>
<evidence type="ECO:0000313" key="11">
    <source>
        <dbReference type="EMBL" id="PXX47234.1"/>
    </source>
</evidence>
<evidence type="ECO:0000259" key="9">
    <source>
        <dbReference type="PROSITE" id="PS50109"/>
    </source>
</evidence>
<evidence type="ECO:0000256" key="3">
    <source>
        <dbReference type="ARBA" id="ARBA00012438"/>
    </source>
</evidence>
<keyword evidence="8" id="KW-1133">Transmembrane helix</keyword>
<keyword evidence="6" id="KW-0418">Kinase</keyword>
<dbReference type="SUPFAM" id="SSF158472">
    <property type="entry name" value="HAMP domain-like"/>
    <property type="match status" value="1"/>
</dbReference>
<feature type="transmembrane region" description="Helical" evidence="8">
    <location>
        <begin position="180"/>
        <end position="201"/>
    </location>
</feature>
<dbReference type="AlphaFoldDB" id="A0A318K1Q9"/>
<keyword evidence="7" id="KW-0175">Coiled coil</keyword>
<evidence type="ECO:0000256" key="5">
    <source>
        <dbReference type="ARBA" id="ARBA00022679"/>
    </source>
</evidence>
<evidence type="ECO:0000259" key="10">
    <source>
        <dbReference type="PROSITE" id="PS50885"/>
    </source>
</evidence>
<dbReference type="SMART" id="SM00304">
    <property type="entry name" value="HAMP"/>
    <property type="match status" value="1"/>
</dbReference>
<accession>A0A318K1Q9</accession>
<dbReference type="InterPro" id="IPR003661">
    <property type="entry name" value="HisK_dim/P_dom"/>
</dbReference>
<comment type="caution">
    <text evidence="11">The sequence shown here is derived from an EMBL/GenBank/DDBJ whole genome shotgun (WGS) entry which is preliminary data.</text>
</comment>
<dbReference type="Gene3D" id="1.10.287.130">
    <property type="match status" value="1"/>
</dbReference>
<dbReference type="GO" id="GO:0016020">
    <property type="term" value="C:membrane"/>
    <property type="evidence" value="ECO:0007669"/>
    <property type="project" value="UniProtKB-SubCell"/>
</dbReference>
<keyword evidence="12" id="KW-1185">Reference proteome</keyword>
<dbReference type="InterPro" id="IPR036890">
    <property type="entry name" value="HATPase_C_sf"/>
</dbReference>
<dbReference type="SUPFAM" id="SSF47384">
    <property type="entry name" value="Homodimeric domain of signal transducing histidine kinase"/>
    <property type="match status" value="1"/>
</dbReference>
<dbReference type="PROSITE" id="PS50109">
    <property type="entry name" value="HIS_KIN"/>
    <property type="match status" value="1"/>
</dbReference>
<dbReference type="OrthoDB" id="9812260at2"/>
<dbReference type="CDD" id="cd06225">
    <property type="entry name" value="HAMP"/>
    <property type="match status" value="1"/>
</dbReference>
<dbReference type="InterPro" id="IPR003594">
    <property type="entry name" value="HATPase_dom"/>
</dbReference>
<evidence type="ECO:0000256" key="1">
    <source>
        <dbReference type="ARBA" id="ARBA00000085"/>
    </source>
</evidence>
<evidence type="ECO:0000313" key="12">
    <source>
        <dbReference type="Proteomes" id="UP000247792"/>
    </source>
</evidence>
<dbReference type="SMART" id="SM00387">
    <property type="entry name" value="HATPase_c"/>
    <property type="match status" value="1"/>
</dbReference>
<organism evidence="11 12">
    <name type="scientific">Undibacterium pigrum</name>
    <dbReference type="NCBI Taxonomy" id="401470"/>
    <lineage>
        <taxon>Bacteria</taxon>
        <taxon>Pseudomonadati</taxon>
        <taxon>Pseudomonadota</taxon>
        <taxon>Betaproteobacteria</taxon>
        <taxon>Burkholderiales</taxon>
        <taxon>Oxalobacteraceae</taxon>
        <taxon>Undibacterium</taxon>
    </lineage>
</organism>
<dbReference type="EC" id="2.7.13.3" evidence="3"/>
<dbReference type="Gene3D" id="3.30.565.10">
    <property type="entry name" value="Histidine kinase-like ATPase, C-terminal domain"/>
    <property type="match status" value="1"/>
</dbReference>
<evidence type="ECO:0000256" key="7">
    <source>
        <dbReference type="SAM" id="Coils"/>
    </source>
</evidence>